<dbReference type="AlphaFoldDB" id="A0A819ZCR7"/>
<comment type="caution">
    <text evidence="2">The sequence shown here is derived from an EMBL/GenBank/DDBJ whole genome shotgun (WGS) entry which is preliminary data.</text>
</comment>
<dbReference type="Gene3D" id="3.30.70.330">
    <property type="match status" value="1"/>
</dbReference>
<dbReference type="Proteomes" id="UP000663881">
    <property type="component" value="Unassembled WGS sequence"/>
</dbReference>
<feature type="coiled-coil region" evidence="1">
    <location>
        <begin position="177"/>
        <end position="204"/>
    </location>
</feature>
<dbReference type="GO" id="GO:0003676">
    <property type="term" value="F:nucleic acid binding"/>
    <property type="evidence" value="ECO:0007669"/>
    <property type="project" value="InterPro"/>
</dbReference>
<keyword evidence="1" id="KW-0175">Coiled coil</keyword>
<evidence type="ECO:0000313" key="2">
    <source>
        <dbReference type="EMBL" id="CAF4174990.1"/>
    </source>
</evidence>
<gene>
    <name evidence="2" type="ORF">OKA104_LOCUS39563</name>
</gene>
<dbReference type="EMBL" id="CAJOAY010007857">
    <property type="protein sequence ID" value="CAF4174990.1"/>
    <property type="molecule type" value="Genomic_DNA"/>
</dbReference>
<sequence length="273" mass="32063">MSTSHVSTDTITIAEISIKNNLKKIKTDLLQNHKKTLVVTGLRDDINQTDLPNYFLGSVQVIIKQCQTSPFKYAFILHGTAEQLKHKFSRSIDYIRLGPECCVKYVDYSSFLPADHQSYDKQTIAVTNITENVSEDDLHRLFPNSRISNYCPARTIHRKSASSKILWRYAFLHYKNVQEAANELQIKRETIKRYEQELQSMKYLFEIILKEKQIQNDQLQHERQFIHNGHEKPTNQLNSDILQKEMADNEIHQLLNSYTQQNYNRSIQMKKQE</sequence>
<dbReference type="InterPro" id="IPR012677">
    <property type="entry name" value="Nucleotide-bd_a/b_plait_sf"/>
</dbReference>
<protein>
    <submittedName>
        <fullName evidence="2">Uncharacterized protein</fullName>
    </submittedName>
</protein>
<dbReference type="InterPro" id="IPR035979">
    <property type="entry name" value="RBD_domain_sf"/>
</dbReference>
<dbReference type="SUPFAM" id="SSF54928">
    <property type="entry name" value="RNA-binding domain, RBD"/>
    <property type="match status" value="1"/>
</dbReference>
<reference evidence="2" key="1">
    <citation type="submission" date="2021-02" db="EMBL/GenBank/DDBJ databases">
        <authorList>
            <person name="Nowell W R."/>
        </authorList>
    </citation>
    <scope>NUCLEOTIDE SEQUENCE</scope>
</reference>
<proteinExistence type="predicted"/>
<feature type="non-terminal residue" evidence="2">
    <location>
        <position position="1"/>
    </location>
</feature>
<accession>A0A819ZCR7</accession>
<organism evidence="2 3">
    <name type="scientific">Adineta steineri</name>
    <dbReference type="NCBI Taxonomy" id="433720"/>
    <lineage>
        <taxon>Eukaryota</taxon>
        <taxon>Metazoa</taxon>
        <taxon>Spiralia</taxon>
        <taxon>Gnathifera</taxon>
        <taxon>Rotifera</taxon>
        <taxon>Eurotatoria</taxon>
        <taxon>Bdelloidea</taxon>
        <taxon>Adinetida</taxon>
        <taxon>Adinetidae</taxon>
        <taxon>Adineta</taxon>
    </lineage>
</organism>
<evidence type="ECO:0000256" key="1">
    <source>
        <dbReference type="SAM" id="Coils"/>
    </source>
</evidence>
<name>A0A819ZCR7_9BILA</name>
<evidence type="ECO:0000313" key="3">
    <source>
        <dbReference type="Proteomes" id="UP000663881"/>
    </source>
</evidence>